<dbReference type="Proteomes" id="UP001596113">
    <property type="component" value="Unassembled WGS sequence"/>
</dbReference>
<dbReference type="InterPro" id="IPR011761">
    <property type="entry name" value="ATP-grasp"/>
</dbReference>
<dbReference type="EMBL" id="JBHSMI010000013">
    <property type="protein sequence ID" value="MFC5402539.1"/>
    <property type="molecule type" value="Genomic_DNA"/>
</dbReference>
<evidence type="ECO:0000256" key="1">
    <source>
        <dbReference type="PROSITE-ProRule" id="PRU00409"/>
    </source>
</evidence>
<feature type="domain" description="ATP-grasp" evidence="2">
    <location>
        <begin position="19"/>
        <end position="238"/>
    </location>
</feature>
<protein>
    <submittedName>
        <fullName evidence="3">YheC/YheD family protein</fullName>
    </submittedName>
</protein>
<reference evidence="4" key="1">
    <citation type="journal article" date="2019" name="Int. J. Syst. Evol. Microbiol.">
        <title>The Global Catalogue of Microorganisms (GCM) 10K type strain sequencing project: providing services to taxonomists for standard genome sequencing and annotation.</title>
        <authorList>
            <consortium name="The Broad Institute Genomics Platform"/>
            <consortium name="The Broad Institute Genome Sequencing Center for Infectious Disease"/>
            <person name="Wu L."/>
            <person name="Ma J."/>
        </authorList>
    </citation>
    <scope>NUCLEOTIDE SEQUENCE [LARGE SCALE GENOMIC DNA]</scope>
    <source>
        <strain evidence="4">CGMCC 1.18575</strain>
    </source>
</reference>
<comment type="caution">
    <text evidence="3">The sequence shown here is derived from an EMBL/GenBank/DDBJ whole genome shotgun (WGS) entry which is preliminary data.</text>
</comment>
<name>A0ABW0HN97_9BACL</name>
<gene>
    <name evidence="3" type="ORF">ACFPOF_07290</name>
</gene>
<dbReference type="SUPFAM" id="SSF56059">
    <property type="entry name" value="Glutathione synthetase ATP-binding domain-like"/>
    <property type="match status" value="1"/>
</dbReference>
<keyword evidence="1" id="KW-0067">ATP-binding</keyword>
<sequence length="254" mass="28637">MSTTQRISSKWVKTKLMVRSPFLSAHIPTTRRMTRKSLARLLEKHGMAYVKPERGSLGIGVMRVDRWSVQQGMRKRTFASYDEMYSWIGAQTAGRSYLAQRGVRMLKLRGRPIDFRVMIQKGRVRWKVTGIAARVAHPGKAVTNGSQGGSIHDAGALLSRLTDAGTADRLQKKFKRLAKATASQFQASHPRMKELGLDIAVDGKRRAWILEVNTRPDPCPFAKLSDLSMLNEMIRYARGYGRTYALNCTKARRG</sequence>
<evidence type="ECO:0000313" key="3">
    <source>
        <dbReference type="EMBL" id="MFC5402539.1"/>
    </source>
</evidence>
<dbReference type="Pfam" id="PF14398">
    <property type="entry name" value="ATPgrasp_YheCD"/>
    <property type="match status" value="1"/>
</dbReference>
<keyword evidence="4" id="KW-1185">Reference proteome</keyword>
<evidence type="ECO:0000259" key="2">
    <source>
        <dbReference type="PROSITE" id="PS50975"/>
    </source>
</evidence>
<organism evidence="3 4">
    <name type="scientific">Cohnella soli</name>
    <dbReference type="NCBI Taxonomy" id="425005"/>
    <lineage>
        <taxon>Bacteria</taxon>
        <taxon>Bacillati</taxon>
        <taxon>Bacillota</taxon>
        <taxon>Bacilli</taxon>
        <taxon>Bacillales</taxon>
        <taxon>Paenibacillaceae</taxon>
        <taxon>Cohnella</taxon>
    </lineage>
</organism>
<proteinExistence type="predicted"/>
<dbReference type="InterPro" id="IPR026838">
    <property type="entry name" value="YheC/D"/>
</dbReference>
<dbReference type="Gene3D" id="3.30.470.20">
    <property type="entry name" value="ATP-grasp fold, B domain"/>
    <property type="match status" value="1"/>
</dbReference>
<dbReference type="RefSeq" id="WP_378131075.1">
    <property type="nucleotide sequence ID" value="NZ_JBHSMI010000013.1"/>
</dbReference>
<dbReference type="PROSITE" id="PS50975">
    <property type="entry name" value="ATP_GRASP"/>
    <property type="match status" value="1"/>
</dbReference>
<evidence type="ECO:0000313" key="4">
    <source>
        <dbReference type="Proteomes" id="UP001596113"/>
    </source>
</evidence>
<accession>A0ABW0HN97</accession>
<keyword evidence="1" id="KW-0547">Nucleotide-binding</keyword>